<gene>
    <name evidence="2" type="ORF">C7B45_16455</name>
</gene>
<organism evidence="2 3">
    <name type="scientific">Sulfobacillus acidophilus</name>
    <dbReference type="NCBI Taxonomy" id="53633"/>
    <lineage>
        <taxon>Bacteria</taxon>
        <taxon>Bacillati</taxon>
        <taxon>Bacillota</taxon>
        <taxon>Clostridia</taxon>
        <taxon>Eubacteriales</taxon>
        <taxon>Clostridiales Family XVII. Incertae Sedis</taxon>
        <taxon>Sulfobacillus</taxon>
    </lineage>
</organism>
<name>A0A2T2WD12_9FIRM</name>
<proteinExistence type="predicted"/>
<evidence type="ECO:0000313" key="2">
    <source>
        <dbReference type="EMBL" id="PSR20116.1"/>
    </source>
</evidence>
<dbReference type="EMBL" id="PXYV01000085">
    <property type="protein sequence ID" value="PSR20116.1"/>
    <property type="molecule type" value="Genomic_DNA"/>
</dbReference>
<dbReference type="Proteomes" id="UP000241848">
    <property type="component" value="Unassembled WGS sequence"/>
</dbReference>
<dbReference type="AlphaFoldDB" id="A0A2T2WD12"/>
<evidence type="ECO:0000259" key="1">
    <source>
        <dbReference type="Pfam" id="PF01814"/>
    </source>
</evidence>
<dbReference type="Gene3D" id="1.20.120.520">
    <property type="entry name" value="nmb1532 protein domain like"/>
    <property type="match status" value="1"/>
</dbReference>
<dbReference type="InterPro" id="IPR012312">
    <property type="entry name" value="Hemerythrin-like"/>
</dbReference>
<dbReference type="Pfam" id="PF01814">
    <property type="entry name" value="Hemerythrin"/>
    <property type="match status" value="1"/>
</dbReference>
<accession>A0A2T2WD12</accession>
<evidence type="ECO:0000313" key="3">
    <source>
        <dbReference type="Proteomes" id="UP000241848"/>
    </source>
</evidence>
<protein>
    <recommendedName>
        <fullName evidence="1">Hemerythrin-like domain-containing protein</fullName>
    </recommendedName>
</protein>
<reference evidence="2 3" key="1">
    <citation type="journal article" date="2014" name="BMC Genomics">
        <title>Comparison of environmental and isolate Sulfobacillus genomes reveals diverse carbon, sulfur, nitrogen, and hydrogen metabolisms.</title>
        <authorList>
            <person name="Justice N.B."/>
            <person name="Norman A."/>
            <person name="Brown C.T."/>
            <person name="Singh A."/>
            <person name="Thomas B.C."/>
            <person name="Banfield J.F."/>
        </authorList>
    </citation>
    <scope>NUCLEOTIDE SEQUENCE [LARGE SCALE GENOMIC DNA]</scope>
    <source>
        <strain evidence="2">AMDSBA3</strain>
    </source>
</reference>
<feature type="domain" description="Hemerythrin-like" evidence="1">
    <location>
        <begin position="36"/>
        <end position="137"/>
    </location>
</feature>
<sequence length="148" mass="16771">MRMSGPALRQAVSHQAIHENAWHEVDTALQAAEKVLLLGDGERFSEVAEVFLEVAEARVLVHAQEEEIGLYREWSEHLPASHGFIEELKGEHRQLRRAVLAIEDAMVDGRYPDAVASMREFASALTSHSLHEERILMEIQVEQGGFYR</sequence>
<comment type="caution">
    <text evidence="2">The sequence shown here is derived from an EMBL/GenBank/DDBJ whole genome shotgun (WGS) entry which is preliminary data.</text>
</comment>